<proteinExistence type="predicted"/>
<organism evidence="2 3">
    <name type="scientific">Enterobacter chengduensis</name>
    <dbReference type="NCBI Taxonomy" id="2494701"/>
    <lineage>
        <taxon>Bacteria</taxon>
        <taxon>Pseudomonadati</taxon>
        <taxon>Pseudomonadota</taxon>
        <taxon>Gammaproteobacteria</taxon>
        <taxon>Enterobacterales</taxon>
        <taxon>Enterobacteriaceae</taxon>
        <taxon>Enterobacter</taxon>
        <taxon>Enterobacter cloacae complex</taxon>
    </lineage>
</organism>
<dbReference type="Proteomes" id="UP000033354">
    <property type="component" value="Unassembled WGS sequence"/>
</dbReference>
<protein>
    <recommendedName>
        <fullName evidence="4">DUF1496 domain-containing protein</fullName>
    </recommendedName>
</protein>
<evidence type="ECO:0000256" key="1">
    <source>
        <dbReference type="SAM" id="SignalP"/>
    </source>
</evidence>
<reference evidence="2 3" key="1">
    <citation type="submission" date="2015-02" db="EMBL/GenBank/DDBJ databases">
        <authorList>
            <person name="Adams M."/>
            <person name="Sutton G."/>
            <person name="Nelson K."/>
            <person name="Bonomo R."/>
            <person name="McCorrison J."/>
            <person name="Sanka R."/>
            <person name="Brinkac L."/>
            <person name="Nierman W."/>
        </authorList>
    </citation>
    <scope>NUCLEOTIDE SEQUENCE [LARGE SCALE GENOMIC DNA]</scope>
    <source>
        <strain evidence="2 3">CIDEIMsCOL9</strain>
    </source>
</reference>
<name>A0AAW3HAK4_9ENTR</name>
<feature type="signal peptide" evidence="1">
    <location>
        <begin position="1"/>
        <end position="22"/>
    </location>
</feature>
<dbReference type="InterPro" id="IPR009971">
    <property type="entry name" value="DUF1496"/>
</dbReference>
<accession>A0AAW3HAK4</accession>
<feature type="chain" id="PRO_5043878985" description="DUF1496 domain-containing protein" evidence="1">
    <location>
        <begin position="23"/>
        <end position="116"/>
    </location>
</feature>
<gene>
    <name evidence="2" type="ORF">SG71_24585</name>
</gene>
<evidence type="ECO:0008006" key="4">
    <source>
        <dbReference type="Google" id="ProtNLM"/>
    </source>
</evidence>
<sequence>MKMKTKIALALATSLISSSVFAQTVTAPETNTLLNNIYVQQSEANQLLKQLVGKAPASEITLTDAQRKTSCLYESHYYSSGARLTVGKETLRCKLSGEIPTWENANEGNIVSVEGK</sequence>
<dbReference type="Pfam" id="PF07383">
    <property type="entry name" value="DUF1496"/>
    <property type="match status" value="1"/>
</dbReference>
<dbReference type="EMBL" id="JZKT01000079">
    <property type="protein sequence ID" value="KJX28460.1"/>
    <property type="molecule type" value="Genomic_DNA"/>
</dbReference>
<evidence type="ECO:0000313" key="3">
    <source>
        <dbReference type="Proteomes" id="UP000033354"/>
    </source>
</evidence>
<comment type="caution">
    <text evidence="2">The sequence shown here is derived from an EMBL/GenBank/DDBJ whole genome shotgun (WGS) entry which is preliminary data.</text>
</comment>
<evidence type="ECO:0000313" key="2">
    <source>
        <dbReference type="EMBL" id="KJX28460.1"/>
    </source>
</evidence>
<keyword evidence="3" id="KW-1185">Reference proteome</keyword>
<dbReference type="AlphaFoldDB" id="A0AAW3HAK4"/>
<keyword evidence="1" id="KW-0732">Signal</keyword>
<dbReference type="RefSeq" id="WP_020805666.1">
    <property type="nucleotide sequence ID" value="NZ_JZKT01000079.1"/>
</dbReference>